<dbReference type="AlphaFoldDB" id="A0A164ZZM5"/>
<evidence type="ECO:0000256" key="1">
    <source>
        <dbReference type="SAM" id="MobiDB-lite"/>
    </source>
</evidence>
<organism evidence="2 3">
    <name type="scientific">Daucus carota subsp. sativus</name>
    <name type="common">Carrot</name>
    <dbReference type="NCBI Taxonomy" id="79200"/>
    <lineage>
        <taxon>Eukaryota</taxon>
        <taxon>Viridiplantae</taxon>
        <taxon>Streptophyta</taxon>
        <taxon>Embryophyta</taxon>
        <taxon>Tracheophyta</taxon>
        <taxon>Spermatophyta</taxon>
        <taxon>Magnoliopsida</taxon>
        <taxon>eudicotyledons</taxon>
        <taxon>Gunneridae</taxon>
        <taxon>Pentapetalae</taxon>
        <taxon>asterids</taxon>
        <taxon>campanulids</taxon>
        <taxon>Apiales</taxon>
        <taxon>Apiaceae</taxon>
        <taxon>Apioideae</taxon>
        <taxon>Scandiceae</taxon>
        <taxon>Daucinae</taxon>
        <taxon>Daucus</taxon>
        <taxon>Daucus sect. Daucus</taxon>
    </lineage>
</organism>
<protein>
    <submittedName>
        <fullName evidence="2">Uncharacterized protein</fullName>
    </submittedName>
</protein>
<dbReference type="Proteomes" id="UP000077755">
    <property type="component" value="Chromosome 4"/>
</dbReference>
<reference evidence="2" key="1">
    <citation type="journal article" date="2016" name="Nat. Genet.">
        <title>A high-quality carrot genome assembly provides new insights into carotenoid accumulation and asterid genome evolution.</title>
        <authorList>
            <person name="Iorizzo M."/>
            <person name="Ellison S."/>
            <person name="Senalik D."/>
            <person name="Zeng P."/>
            <person name="Satapoomin P."/>
            <person name="Huang J."/>
            <person name="Bowman M."/>
            <person name="Iovene M."/>
            <person name="Sanseverino W."/>
            <person name="Cavagnaro P."/>
            <person name="Yildiz M."/>
            <person name="Macko-Podgorni A."/>
            <person name="Moranska E."/>
            <person name="Grzebelus E."/>
            <person name="Grzebelus D."/>
            <person name="Ashrafi H."/>
            <person name="Zheng Z."/>
            <person name="Cheng S."/>
            <person name="Spooner D."/>
            <person name="Van Deynze A."/>
            <person name="Simon P."/>
        </authorList>
    </citation>
    <scope>NUCLEOTIDE SEQUENCE</scope>
    <source>
        <tissue evidence="2">Leaf</tissue>
    </source>
</reference>
<proteinExistence type="predicted"/>
<gene>
    <name evidence="2" type="ORF">DCAR_0414735</name>
</gene>
<evidence type="ECO:0000313" key="2">
    <source>
        <dbReference type="EMBL" id="WOG95417.1"/>
    </source>
</evidence>
<feature type="region of interest" description="Disordered" evidence="1">
    <location>
        <begin position="42"/>
        <end position="68"/>
    </location>
</feature>
<reference evidence="2" key="2">
    <citation type="submission" date="2022-03" db="EMBL/GenBank/DDBJ databases">
        <title>Draft title - Genomic analysis of global carrot germplasm unveils the trajectory of domestication and the origin of high carotenoid orange carrot.</title>
        <authorList>
            <person name="Iorizzo M."/>
            <person name="Ellison S."/>
            <person name="Senalik D."/>
            <person name="Macko-Podgorni A."/>
            <person name="Grzebelus D."/>
            <person name="Bostan H."/>
            <person name="Rolling W."/>
            <person name="Curaba J."/>
            <person name="Simon P."/>
        </authorList>
    </citation>
    <scope>NUCLEOTIDE SEQUENCE</scope>
    <source>
        <tissue evidence="2">Leaf</tissue>
    </source>
</reference>
<sequence>MLSPHHQQLHNQPSLSTIISNSISHLISPSANAAPFSIDSVAINPTGGKPPPSIDTPPPSLMLRTRTNSNTQPFIARLGRDVSDRLYTLDRMVGPLEELLDWDMGLGVDHPDFMDVVIPDEAPDPVNFNVALGIADQVDGLSLGQVAAQGHMANADNGVADAVPLNNVMANGGAQQHNQANQAGVDEAVGDIEEEIQPELDVNGFLFAGDPPIDDID</sequence>
<keyword evidence="3" id="KW-1185">Reference proteome</keyword>
<name>A0A164ZZM5_DAUCS</name>
<dbReference type="Gramene" id="KZM96675">
    <property type="protein sequence ID" value="KZM96675"/>
    <property type="gene ID" value="DCAR_015963"/>
</dbReference>
<dbReference type="EMBL" id="CP093346">
    <property type="protein sequence ID" value="WOG95417.1"/>
    <property type="molecule type" value="Genomic_DNA"/>
</dbReference>
<evidence type="ECO:0000313" key="3">
    <source>
        <dbReference type="Proteomes" id="UP000077755"/>
    </source>
</evidence>
<feature type="compositionally biased region" description="Pro residues" evidence="1">
    <location>
        <begin position="48"/>
        <end position="60"/>
    </location>
</feature>
<accession>A0A164ZZM5</accession>